<accession>A0A8T0ZTC0</accession>
<keyword evidence="1" id="KW-1133">Transmembrane helix</keyword>
<protein>
    <submittedName>
        <fullName evidence="2">Uncharacterized protein</fullName>
    </submittedName>
</protein>
<gene>
    <name evidence="2" type="ORF">PC115_g25528</name>
</gene>
<keyword evidence="1" id="KW-0472">Membrane</keyword>
<comment type="caution">
    <text evidence="2">The sequence shown here is derived from an EMBL/GenBank/DDBJ whole genome shotgun (WGS) entry which is preliminary data.</text>
</comment>
<sequence length="50" mass="4975">MALGAGVVVVTSLTIAAKIAAVGKQASSIATVITGFTASLIVSRFWVSLP</sequence>
<dbReference type="Proteomes" id="UP000774804">
    <property type="component" value="Unassembled WGS sequence"/>
</dbReference>
<organism evidence="2 3">
    <name type="scientific">Phytophthora cactorum</name>
    <dbReference type="NCBI Taxonomy" id="29920"/>
    <lineage>
        <taxon>Eukaryota</taxon>
        <taxon>Sar</taxon>
        <taxon>Stramenopiles</taxon>
        <taxon>Oomycota</taxon>
        <taxon>Peronosporomycetes</taxon>
        <taxon>Peronosporales</taxon>
        <taxon>Peronosporaceae</taxon>
        <taxon>Phytophthora</taxon>
    </lineage>
</organism>
<keyword evidence="1" id="KW-0812">Transmembrane</keyword>
<evidence type="ECO:0000313" key="2">
    <source>
        <dbReference type="EMBL" id="KAG2865323.1"/>
    </source>
</evidence>
<feature type="transmembrane region" description="Helical" evidence="1">
    <location>
        <begin position="26"/>
        <end position="47"/>
    </location>
</feature>
<dbReference type="AlphaFoldDB" id="A0A8T0ZTC0"/>
<proteinExistence type="predicted"/>
<evidence type="ECO:0000313" key="3">
    <source>
        <dbReference type="Proteomes" id="UP000774804"/>
    </source>
</evidence>
<evidence type="ECO:0000256" key="1">
    <source>
        <dbReference type="SAM" id="Phobius"/>
    </source>
</evidence>
<name>A0A8T0ZTC0_9STRA</name>
<reference evidence="2" key="1">
    <citation type="submission" date="2018-10" db="EMBL/GenBank/DDBJ databases">
        <title>Effector identification in a new, highly contiguous assembly of the strawberry crown rot pathogen Phytophthora cactorum.</title>
        <authorList>
            <person name="Armitage A.D."/>
            <person name="Nellist C.F."/>
            <person name="Bates H."/>
            <person name="Vickerstaff R.J."/>
            <person name="Harrison R.J."/>
        </authorList>
    </citation>
    <scope>NUCLEOTIDE SEQUENCE</scope>
    <source>
        <strain evidence="2">4032</strain>
    </source>
</reference>
<dbReference type="EMBL" id="RCMI01005083">
    <property type="protein sequence ID" value="KAG2865323.1"/>
    <property type="molecule type" value="Genomic_DNA"/>
</dbReference>